<evidence type="ECO:0000256" key="3">
    <source>
        <dbReference type="ARBA" id="ARBA00023125"/>
    </source>
</evidence>
<reference evidence="6" key="2">
    <citation type="submission" date="2020-09" db="EMBL/GenBank/DDBJ databases">
        <authorList>
            <person name="Sun Q."/>
            <person name="Kim S."/>
        </authorList>
    </citation>
    <scope>NUCLEOTIDE SEQUENCE</scope>
    <source>
        <strain evidence="6">KCTC 32501</strain>
    </source>
</reference>
<dbReference type="InterPro" id="IPR011010">
    <property type="entry name" value="DNA_brk_join_enz"/>
</dbReference>
<protein>
    <submittedName>
        <fullName evidence="6">Integrase</fullName>
    </submittedName>
</protein>
<dbReference type="InterPro" id="IPR050808">
    <property type="entry name" value="Phage_Integrase"/>
</dbReference>
<evidence type="ECO:0000259" key="5">
    <source>
        <dbReference type="PROSITE" id="PS51898"/>
    </source>
</evidence>
<keyword evidence="2" id="KW-0229">DNA integration</keyword>
<dbReference type="AlphaFoldDB" id="A0A8J3CLJ0"/>
<dbReference type="Gene3D" id="1.10.150.130">
    <property type="match status" value="1"/>
</dbReference>
<keyword evidence="3" id="KW-0238">DNA-binding</keyword>
<dbReference type="Gene3D" id="3.30.160.390">
    <property type="entry name" value="Integrase, DNA-binding domain"/>
    <property type="match status" value="1"/>
</dbReference>
<dbReference type="PANTHER" id="PTHR30629:SF2">
    <property type="entry name" value="PROPHAGE INTEGRASE INTS-RELATED"/>
    <property type="match status" value="1"/>
</dbReference>
<proteinExistence type="inferred from homology"/>
<dbReference type="InterPro" id="IPR038488">
    <property type="entry name" value="Integrase_DNA-bd_sf"/>
</dbReference>
<keyword evidence="7" id="KW-1185">Reference proteome</keyword>
<dbReference type="GO" id="GO:0015074">
    <property type="term" value="P:DNA integration"/>
    <property type="evidence" value="ECO:0007669"/>
    <property type="project" value="UniProtKB-KW"/>
</dbReference>
<dbReference type="CDD" id="cd00801">
    <property type="entry name" value="INT_P4_C"/>
    <property type="match status" value="1"/>
</dbReference>
<dbReference type="GO" id="GO:0003677">
    <property type="term" value="F:DNA binding"/>
    <property type="evidence" value="ECO:0007669"/>
    <property type="project" value="UniProtKB-KW"/>
</dbReference>
<gene>
    <name evidence="6" type="ORF">GCM10009007_00260</name>
</gene>
<feature type="domain" description="Tyr recombinase" evidence="5">
    <location>
        <begin position="229"/>
        <end position="407"/>
    </location>
</feature>
<accession>A0A8J3CLJ0</accession>
<dbReference type="InterPro" id="IPR053876">
    <property type="entry name" value="Phage_int_M"/>
</dbReference>
<reference evidence="6" key="1">
    <citation type="journal article" date="2014" name="Int. J. Syst. Evol. Microbiol.">
        <title>Complete genome sequence of Corynebacterium casei LMG S-19264T (=DSM 44701T), isolated from a smear-ripened cheese.</title>
        <authorList>
            <consortium name="US DOE Joint Genome Institute (JGI-PGF)"/>
            <person name="Walter F."/>
            <person name="Albersmeier A."/>
            <person name="Kalinowski J."/>
            <person name="Ruckert C."/>
        </authorList>
    </citation>
    <scope>NUCLEOTIDE SEQUENCE</scope>
    <source>
        <strain evidence="6">KCTC 32501</strain>
    </source>
</reference>
<dbReference type="InterPro" id="IPR025166">
    <property type="entry name" value="Integrase_DNA_bind_dom"/>
</dbReference>
<dbReference type="PROSITE" id="PS51898">
    <property type="entry name" value="TYR_RECOMBINASE"/>
    <property type="match status" value="1"/>
</dbReference>
<dbReference type="Pfam" id="PF00589">
    <property type="entry name" value="Phage_integrase"/>
    <property type="match status" value="1"/>
</dbReference>
<name>A0A8J3CLJ0_9BURK</name>
<dbReference type="SUPFAM" id="SSF56349">
    <property type="entry name" value="DNA breaking-rejoining enzymes"/>
    <property type="match status" value="1"/>
</dbReference>
<dbReference type="InterPro" id="IPR010998">
    <property type="entry name" value="Integrase_recombinase_N"/>
</dbReference>
<keyword evidence="4" id="KW-0233">DNA recombination</keyword>
<dbReference type="EMBL" id="BMZG01000001">
    <property type="protein sequence ID" value="GHA63907.1"/>
    <property type="molecule type" value="Genomic_DNA"/>
</dbReference>
<dbReference type="Proteomes" id="UP000614287">
    <property type="component" value="Unassembled WGS sequence"/>
</dbReference>
<dbReference type="InterPro" id="IPR002104">
    <property type="entry name" value="Integrase_catalytic"/>
</dbReference>
<sequence>MAAEKLNPAKLPKDINNIERALLGDDTVLSLFMDAAGQVSIPTSLSDGKGLTLIRREWGAWFWFYRYRIHGKASRLSLGEYPAVTLAQARQKHSEAYAQVKQGIDPAQARQESKAQAKKEAQNTFEQVAKLWWENWRIGKGISEKHATATWRRLEADVLPKLGKRSINALTLREIAPVLKAIEERAPVLADKAWVACGQIFRHACALGIMESNPLANIRRGDLLAGKHQVVNQLRVGIKEMPNLLRAIDSYDGVLARLGLQLMALTFVRHGELRGAEWREFDLEAGLWTIPAERMKMPTPHIVPLSRQALEVIEQLHRINGHRKHLFPSTKGENKVMSDGTLNKALHILGYKDRMTVHGFRGVASTELHEMGYPHEHIELQLAHMERNKVAAAYNHAKYVPQRKKMMQAWADRLDELRHSGQILKMARSQ</sequence>
<dbReference type="InterPro" id="IPR013762">
    <property type="entry name" value="Integrase-like_cat_sf"/>
</dbReference>
<comment type="caution">
    <text evidence="6">The sequence shown here is derived from an EMBL/GenBank/DDBJ whole genome shotgun (WGS) entry which is preliminary data.</text>
</comment>
<comment type="similarity">
    <text evidence="1">Belongs to the 'phage' integrase family.</text>
</comment>
<evidence type="ECO:0000256" key="1">
    <source>
        <dbReference type="ARBA" id="ARBA00008857"/>
    </source>
</evidence>
<organism evidence="6 7">
    <name type="scientific">Formosimonas limnophila</name>
    <dbReference type="NCBI Taxonomy" id="1384487"/>
    <lineage>
        <taxon>Bacteria</taxon>
        <taxon>Pseudomonadati</taxon>
        <taxon>Pseudomonadota</taxon>
        <taxon>Betaproteobacteria</taxon>
        <taxon>Burkholderiales</taxon>
        <taxon>Burkholderiaceae</taxon>
        <taxon>Formosimonas</taxon>
    </lineage>
</organism>
<evidence type="ECO:0000256" key="2">
    <source>
        <dbReference type="ARBA" id="ARBA00022908"/>
    </source>
</evidence>
<dbReference type="PANTHER" id="PTHR30629">
    <property type="entry name" value="PROPHAGE INTEGRASE"/>
    <property type="match status" value="1"/>
</dbReference>
<dbReference type="RefSeq" id="WP_189490111.1">
    <property type="nucleotide sequence ID" value="NZ_BMZG01000001.1"/>
</dbReference>
<evidence type="ECO:0000256" key="4">
    <source>
        <dbReference type="ARBA" id="ARBA00023172"/>
    </source>
</evidence>
<evidence type="ECO:0000313" key="6">
    <source>
        <dbReference type="EMBL" id="GHA63907.1"/>
    </source>
</evidence>
<dbReference type="GO" id="GO:0006310">
    <property type="term" value="P:DNA recombination"/>
    <property type="evidence" value="ECO:0007669"/>
    <property type="project" value="UniProtKB-KW"/>
</dbReference>
<dbReference type="Pfam" id="PF13356">
    <property type="entry name" value="Arm-DNA-bind_3"/>
    <property type="match status" value="1"/>
</dbReference>
<dbReference type="Pfam" id="PF22022">
    <property type="entry name" value="Phage_int_M"/>
    <property type="match status" value="1"/>
</dbReference>
<dbReference type="Gene3D" id="1.10.443.10">
    <property type="entry name" value="Intergrase catalytic core"/>
    <property type="match status" value="1"/>
</dbReference>
<evidence type="ECO:0000313" key="7">
    <source>
        <dbReference type="Proteomes" id="UP000614287"/>
    </source>
</evidence>